<dbReference type="EMBL" id="CP092471">
    <property type="protein sequence ID" value="UVI38681.1"/>
    <property type="molecule type" value="Genomic_DNA"/>
</dbReference>
<dbReference type="Proteomes" id="UP001065265">
    <property type="component" value="Chromosome"/>
</dbReference>
<reference evidence="2" key="1">
    <citation type="submission" date="2022-02" db="EMBL/GenBank/DDBJ databases">
        <title>Qipengyuania spongiae sp. nov., isolated from marine sponge.</title>
        <authorList>
            <person name="Li Z."/>
            <person name="Zhang M."/>
        </authorList>
    </citation>
    <scope>NUCLEOTIDE SEQUENCE</scope>
    <source>
        <strain evidence="2">PHS-Z21</strain>
    </source>
</reference>
<dbReference type="RefSeq" id="WP_265557854.1">
    <property type="nucleotide sequence ID" value="NZ_CP092471.1"/>
</dbReference>
<name>A0ABY5SXU7_9SPHN</name>
<evidence type="ECO:0008006" key="4">
    <source>
        <dbReference type="Google" id="ProtNLM"/>
    </source>
</evidence>
<accession>A0ABY5SXU7</accession>
<proteinExistence type="predicted"/>
<evidence type="ECO:0000313" key="3">
    <source>
        <dbReference type="Proteomes" id="UP001065265"/>
    </source>
</evidence>
<gene>
    <name evidence="2" type="ORF">L1F33_10530</name>
</gene>
<protein>
    <recommendedName>
        <fullName evidence="4">Aspartate-semialdehyde dehydrogenase</fullName>
    </recommendedName>
</protein>
<evidence type="ECO:0000256" key="1">
    <source>
        <dbReference type="SAM" id="MobiDB-lite"/>
    </source>
</evidence>
<keyword evidence="3" id="KW-1185">Reference proteome</keyword>
<feature type="region of interest" description="Disordered" evidence="1">
    <location>
        <begin position="26"/>
        <end position="45"/>
    </location>
</feature>
<organism evidence="2 3">
    <name type="scientific">Qipengyuania spongiae</name>
    <dbReference type="NCBI Taxonomy" id="2909673"/>
    <lineage>
        <taxon>Bacteria</taxon>
        <taxon>Pseudomonadati</taxon>
        <taxon>Pseudomonadota</taxon>
        <taxon>Alphaproteobacteria</taxon>
        <taxon>Sphingomonadales</taxon>
        <taxon>Erythrobacteraceae</taxon>
        <taxon>Qipengyuania</taxon>
    </lineage>
</organism>
<feature type="compositionally biased region" description="Basic and acidic residues" evidence="1">
    <location>
        <begin position="34"/>
        <end position="45"/>
    </location>
</feature>
<evidence type="ECO:0000313" key="2">
    <source>
        <dbReference type="EMBL" id="UVI38681.1"/>
    </source>
</evidence>
<sequence>MPEKGLISLRSAAELIAAIALAGCSAAPEPSGESEPKAADVRADPVDRAATAQHEEIGTRARLALLSDGFAYRVAGGTSSEEVGFGIRRETVERIARQQFGEPSERSANAECGADPMSFSRYGSLTFNFQDGRLTGWFLDSGSELATADGVQPGTTSFTDIERERGAAMVEGSSLDREFRYASSDGGDIGGFLDADGTVASLYAGAQCFFR</sequence>